<sequence length="306" mass="32980">MKTLEDRYRYLLRLLPLWYWEKWAEDMVATYLATELAGQEDPEFVEEHGRPSFGEVMSVAALSLRLRLGGGSAPTRSVAWGAAVRTVVLIGLLVNAAGMVTNWTAAPWLGAFFAVLFGQVWIGRGLAVVGFGYSIYEAVVATGKFFAGEPAFLFGGWSQVLINAGLVLGLAAFHREAQPTPQRPWLLALIAGVALELLPMLGWIRLEAGVWDAITIYSLIWFCATIGHLAVPAARLLSTTLTLVVVGWTLVVLRALSLADVLAFFGPNSGYLLVGAAELAIALAALLPLLILGSREREVTADALDA</sequence>
<reference evidence="2 3" key="1">
    <citation type="submission" date="2016-10" db="EMBL/GenBank/DDBJ databases">
        <authorList>
            <person name="de Groot N.N."/>
        </authorList>
    </citation>
    <scope>NUCLEOTIDE SEQUENCE [LARGE SCALE GENOMIC DNA]</scope>
    <source>
        <strain evidence="2 3">CPCC 202699</strain>
    </source>
</reference>
<feature type="transmembrane region" description="Helical" evidence="1">
    <location>
        <begin position="151"/>
        <end position="173"/>
    </location>
</feature>
<evidence type="ECO:0000313" key="2">
    <source>
        <dbReference type="EMBL" id="SDX81459.1"/>
    </source>
</evidence>
<keyword evidence="3" id="KW-1185">Reference proteome</keyword>
<evidence type="ECO:0000256" key="1">
    <source>
        <dbReference type="SAM" id="Phobius"/>
    </source>
</evidence>
<keyword evidence="1" id="KW-0472">Membrane</keyword>
<protein>
    <submittedName>
        <fullName evidence="2">Uncharacterized protein</fullName>
    </submittedName>
</protein>
<keyword evidence="1" id="KW-1133">Transmembrane helix</keyword>
<evidence type="ECO:0000313" key="3">
    <source>
        <dbReference type="Proteomes" id="UP000199515"/>
    </source>
</evidence>
<gene>
    <name evidence="2" type="ORF">SAMN05421504_103952</name>
</gene>
<dbReference type="Proteomes" id="UP000199515">
    <property type="component" value="Unassembled WGS sequence"/>
</dbReference>
<name>A0A1H3EU51_9PSEU</name>
<feature type="transmembrane region" description="Helical" evidence="1">
    <location>
        <begin position="243"/>
        <end position="265"/>
    </location>
</feature>
<feature type="transmembrane region" description="Helical" evidence="1">
    <location>
        <begin position="210"/>
        <end position="231"/>
    </location>
</feature>
<proteinExistence type="predicted"/>
<dbReference type="STRING" id="589385.SAMN05421504_103952"/>
<dbReference type="RefSeq" id="WP_091290142.1">
    <property type="nucleotide sequence ID" value="NZ_FNON01000003.1"/>
</dbReference>
<organism evidence="2 3">
    <name type="scientific">Amycolatopsis xylanica</name>
    <dbReference type="NCBI Taxonomy" id="589385"/>
    <lineage>
        <taxon>Bacteria</taxon>
        <taxon>Bacillati</taxon>
        <taxon>Actinomycetota</taxon>
        <taxon>Actinomycetes</taxon>
        <taxon>Pseudonocardiales</taxon>
        <taxon>Pseudonocardiaceae</taxon>
        <taxon>Amycolatopsis</taxon>
    </lineage>
</organism>
<feature type="transmembrane region" description="Helical" evidence="1">
    <location>
        <begin position="185"/>
        <end position="204"/>
    </location>
</feature>
<dbReference type="AlphaFoldDB" id="A0A1H3EU51"/>
<dbReference type="OrthoDB" id="5198790at2"/>
<keyword evidence="1" id="KW-0812">Transmembrane</keyword>
<feature type="transmembrane region" description="Helical" evidence="1">
    <location>
        <begin position="108"/>
        <end position="131"/>
    </location>
</feature>
<feature type="transmembrane region" description="Helical" evidence="1">
    <location>
        <begin position="271"/>
        <end position="292"/>
    </location>
</feature>
<dbReference type="EMBL" id="FNON01000003">
    <property type="protein sequence ID" value="SDX81459.1"/>
    <property type="molecule type" value="Genomic_DNA"/>
</dbReference>
<accession>A0A1H3EU51</accession>